<evidence type="ECO:0000256" key="3">
    <source>
        <dbReference type="ARBA" id="ARBA00004613"/>
    </source>
</evidence>
<dbReference type="InterPro" id="IPR033116">
    <property type="entry name" value="TRYPSIN_SER"/>
</dbReference>
<organism evidence="21 22">
    <name type="scientific">Asbolus verrucosus</name>
    <name type="common">Desert ironclad beetle</name>
    <dbReference type="NCBI Taxonomy" id="1661398"/>
    <lineage>
        <taxon>Eukaryota</taxon>
        <taxon>Metazoa</taxon>
        <taxon>Ecdysozoa</taxon>
        <taxon>Arthropoda</taxon>
        <taxon>Hexapoda</taxon>
        <taxon>Insecta</taxon>
        <taxon>Pterygota</taxon>
        <taxon>Neoptera</taxon>
        <taxon>Endopterygota</taxon>
        <taxon>Coleoptera</taxon>
        <taxon>Polyphaga</taxon>
        <taxon>Cucujiformia</taxon>
        <taxon>Tenebrionidae</taxon>
        <taxon>Pimeliinae</taxon>
        <taxon>Asbolus</taxon>
    </lineage>
</organism>
<evidence type="ECO:0000313" key="22">
    <source>
        <dbReference type="Proteomes" id="UP000292052"/>
    </source>
</evidence>
<keyword evidence="8" id="KW-0256">Endoplasmic reticulum</keyword>
<keyword evidence="4" id="KW-0964">Secreted</keyword>
<dbReference type="GO" id="GO:0004252">
    <property type="term" value="F:serine-type endopeptidase activity"/>
    <property type="evidence" value="ECO:0007669"/>
    <property type="project" value="UniProtKB-EC"/>
</dbReference>
<evidence type="ECO:0000256" key="1">
    <source>
        <dbReference type="ARBA" id="ARBA00004240"/>
    </source>
</evidence>
<keyword evidence="9" id="KW-0720">Serine protease</keyword>
<dbReference type="Gene3D" id="2.40.10.10">
    <property type="entry name" value="Trypsin-like serine proteases"/>
    <property type="match status" value="1"/>
</dbReference>
<dbReference type="GO" id="GO:0007599">
    <property type="term" value="P:hemostasis"/>
    <property type="evidence" value="ECO:0007669"/>
    <property type="project" value="UniProtKB-KW"/>
</dbReference>
<dbReference type="InterPro" id="IPR009003">
    <property type="entry name" value="Peptidase_S1_PA"/>
</dbReference>
<sequence length="143" mass="15854">FDFFTTGITDYSGKIAVVAGWGKLNEKDKKASHILRKVAVPVWTKEQCYKSGYGERKISENMFCAGYKEGKRDACQGDSGGPLHMANENGNMEIIGVVSWGRGCARPNLPGIYTKLGNYLDWVHEALNGECLCSPLRHNPRRA</sequence>
<evidence type="ECO:0000256" key="2">
    <source>
        <dbReference type="ARBA" id="ARBA00004555"/>
    </source>
</evidence>
<comment type="subcellular location">
    <subcellularLocation>
        <location evidence="1">Endoplasmic reticulum</location>
    </subcellularLocation>
    <subcellularLocation>
        <location evidence="2">Golgi apparatus</location>
    </subcellularLocation>
    <subcellularLocation>
        <location evidence="3">Secreted</location>
    </subcellularLocation>
</comment>
<evidence type="ECO:0000256" key="16">
    <source>
        <dbReference type="ARBA" id="ARBA00040219"/>
    </source>
</evidence>
<evidence type="ECO:0000256" key="18">
    <source>
        <dbReference type="ARBA" id="ARBA00042403"/>
    </source>
</evidence>
<evidence type="ECO:0000313" key="21">
    <source>
        <dbReference type="EMBL" id="RZC33798.1"/>
    </source>
</evidence>
<evidence type="ECO:0000259" key="20">
    <source>
        <dbReference type="PROSITE" id="PS50240"/>
    </source>
</evidence>
<proteinExistence type="predicted"/>
<dbReference type="EMBL" id="QDEB01085641">
    <property type="protein sequence ID" value="RZC33798.1"/>
    <property type="molecule type" value="Genomic_DNA"/>
</dbReference>
<evidence type="ECO:0000256" key="7">
    <source>
        <dbReference type="ARBA" id="ARBA00022801"/>
    </source>
</evidence>
<dbReference type="InterPro" id="IPR001254">
    <property type="entry name" value="Trypsin_dom"/>
</dbReference>
<evidence type="ECO:0000256" key="15">
    <source>
        <dbReference type="ARBA" id="ARBA00038995"/>
    </source>
</evidence>
<keyword evidence="6" id="KW-0356">Hemostasis</keyword>
<gene>
    <name evidence="21" type="ORF">BDFB_006725</name>
</gene>
<evidence type="ECO:0000256" key="10">
    <source>
        <dbReference type="ARBA" id="ARBA00023034"/>
    </source>
</evidence>
<evidence type="ECO:0000256" key="9">
    <source>
        <dbReference type="ARBA" id="ARBA00022825"/>
    </source>
</evidence>
<dbReference type="Proteomes" id="UP000292052">
    <property type="component" value="Unassembled WGS sequence"/>
</dbReference>
<dbReference type="FunFam" id="2.40.10.10:FF:000011">
    <property type="entry name" value="Coagulation factor X"/>
    <property type="match status" value="1"/>
</dbReference>
<dbReference type="CDD" id="cd00190">
    <property type="entry name" value="Tryp_SPc"/>
    <property type="match status" value="1"/>
</dbReference>
<keyword evidence="22" id="KW-1185">Reference proteome</keyword>
<name>A0A482VN48_ASBVE</name>
<keyword evidence="10" id="KW-0333">Golgi apparatus</keyword>
<feature type="domain" description="Peptidase S1" evidence="20">
    <location>
        <begin position="1"/>
        <end position="128"/>
    </location>
</feature>
<dbReference type="SUPFAM" id="SSF50494">
    <property type="entry name" value="Trypsin-like serine proteases"/>
    <property type="match status" value="1"/>
</dbReference>
<evidence type="ECO:0000256" key="19">
    <source>
        <dbReference type="ARBA" id="ARBA00042906"/>
    </source>
</evidence>
<dbReference type="SMART" id="SM00020">
    <property type="entry name" value="Tryp_SPc"/>
    <property type="match status" value="1"/>
</dbReference>
<comment type="catalytic activity">
    <reaction evidence="13">
        <text>Degradation of blood coagulation factors Va and VIIIa.</text>
        <dbReference type="EC" id="3.4.21.69"/>
    </reaction>
</comment>
<evidence type="ECO:0000256" key="13">
    <source>
        <dbReference type="ARBA" id="ARBA00036045"/>
    </source>
</evidence>
<protein>
    <recommendedName>
        <fullName evidence="16">Vitamin K-dependent protein C</fullName>
        <ecNumber evidence="15">3.4.21.69</ecNumber>
    </recommendedName>
    <alternativeName>
        <fullName evidence="19">Anticoagulant protein C</fullName>
    </alternativeName>
    <alternativeName>
        <fullName evidence="17">Autoprothrombin IIA</fullName>
    </alternativeName>
    <alternativeName>
        <fullName evidence="18">Blood coagulation factor XIV</fullName>
    </alternativeName>
</protein>
<evidence type="ECO:0000256" key="14">
    <source>
        <dbReference type="ARBA" id="ARBA00037553"/>
    </source>
</evidence>
<evidence type="ECO:0000256" key="8">
    <source>
        <dbReference type="ARBA" id="ARBA00022824"/>
    </source>
</evidence>
<keyword evidence="5" id="KW-0645">Protease</keyword>
<accession>A0A482VN48</accession>
<dbReference type="STRING" id="1661398.A0A482VN48"/>
<dbReference type="Pfam" id="PF00089">
    <property type="entry name" value="Trypsin"/>
    <property type="match status" value="1"/>
</dbReference>
<dbReference type="GO" id="GO:0005794">
    <property type="term" value="C:Golgi apparatus"/>
    <property type="evidence" value="ECO:0007669"/>
    <property type="project" value="UniProtKB-SubCell"/>
</dbReference>
<dbReference type="GO" id="GO:0005615">
    <property type="term" value="C:extracellular space"/>
    <property type="evidence" value="ECO:0007669"/>
    <property type="project" value="TreeGrafter"/>
</dbReference>
<reference evidence="21 22" key="1">
    <citation type="submission" date="2017-03" db="EMBL/GenBank/DDBJ databases">
        <title>Genome of the blue death feigning beetle - Asbolus verrucosus.</title>
        <authorList>
            <person name="Rider S.D."/>
        </authorList>
    </citation>
    <scope>NUCLEOTIDE SEQUENCE [LARGE SCALE GENOMIC DNA]</scope>
    <source>
        <strain evidence="21">Butters</strain>
        <tissue evidence="21">Head and leg muscle</tissue>
    </source>
</reference>
<dbReference type="AlphaFoldDB" id="A0A482VN48"/>
<dbReference type="GO" id="GO:0005783">
    <property type="term" value="C:endoplasmic reticulum"/>
    <property type="evidence" value="ECO:0007669"/>
    <property type="project" value="UniProtKB-SubCell"/>
</dbReference>
<dbReference type="PANTHER" id="PTHR24264">
    <property type="entry name" value="TRYPSIN-RELATED"/>
    <property type="match status" value="1"/>
</dbReference>
<dbReference type="PANTHER" id="PTHR24264:SF65">
    <property type="entry name" value="SRCR DOMAIN-CONTAINING PROTEIN"/>
    <property type="match status" value="1"/>
</dbReference>
<evidence type="ECO:0000256" key="6">
    <source>
        <dbReference type="ARBA" id="ARBA00022696"/>
    </source>
</evidence>
<dbReference type="EC" id="3.4.21.69" evidence="15"/>
<dbReference type="InterPro" id="IPR050127">
    <property type="entry name" value="Serine_Proteases_S1"/>
</dbReference>
<evidence type="ECO:0000256" key="4">
    <source>
        <dbReference type="ARBA" id="ARBA00022525"/>
    </source>
</evidence>
<evidence type="ECO:0000256" key="17">
    <source>
        <dbReference type="ARBA" id="ARBA00041306"/>
    </source>
</evidence>
<dbReference type="GO" id="GO:0006508">
    <property type="term" value="P:proteolysis"/>
    <property type="evidence" value="ECO:0007669"/>
    <property type="project" value="UniProtKB-KW"/>
</dbReference>
<keyword evidence="7" id="KW-0378">Hydrolase</keyword>
<keyword evidence="11" id="KW-1015">Disulfide bond</keyword>
<evidence type="ECO:0000256" key="12">
    <source>
        <dbReference type="ARBA" id="ARBA00023180"/>
    </source>
</evidence>
<evidence type="ECO:0000256" key="5">
    <source>
        <dbReference type="ARBA" id="ARBA00022670"/>
    </source>
</evidence>
<dbReference type="InterPro" id="IPR043504">
    <property type="entry name" value="Peptidase_S1_PA_chymotrypsin"/>
</dbReference>
<comment type="function">
    <text evidence="14">Protein C is a vitamin K-dependent serine protease that regulates blood coagulation by inactivating factors Va and VIIIa in the presence of calcium ions and phospholipids. Exerts a protective effect on the endothelial cell barrier function.</text>
</comment>
<dbReference type="PROSITE" id="PS00135">
    <property type="entry name" value="TRYPSIN_SER"/>
    <property type="match status" value="1"/>
</dbReference>
<dbReference type="OrthoDB" id="546450at2759"/>
<dbReference type="PROSITE" id="PS50240">
    <property type="entry name" value="TRYPSIN_DOM"/>
    <property type="match status" value="1"/>
</dbReference>
<evidence type="ECO:0000256" key="11">
    <source>
        <dbReference type="ARBA" id="ARBA00023157"/>
    </source>
</evidence>
<feature type="non-terminal residue" evidence="21">
    <location>
        <position position="1"/>
    </location>
</feature>
<keyword evidence="12" id="KW-0325">Glycoprotein</keyword>
<comment type="caution">
    <text evidence="21">The sequence shown here is derived from an EMBL/GenBank/DDBJ whole genome shotgun (WGS) entry which is preliminary data.</text>
</comment>